<feature type="region of interest" description="Disordered" evidence="4">
    <location>
        <begin position="426"/>
        <end position="447"/>
    </location>
</feature>
<dbReference type="InterPro" id="IPR011009">
    <property type="entry name" value="Kinase-like_dom_sf"/>
</dbReference>
<dbReference type="InterPro" id="IPR000719">
    <property type="entry name" value="Prot_kinase_dom"/>
</dbReference>
<dbReference type="InterPro" id="IPR017441">
    <property type="entry name" value="Protein_kinase_ATP_BS"/>
</dbReference>
<dbReference type="PROSITE" id="PS50011">
    <property type="entry name" value="PROTEIN_KINASE_DOM"/>
    <property type="match status" value="1"/>
</dbReference>
<dbReference type="OrthoDB" id="541276at2759"/>
<organism evidence="6 7">
    <name type="scientific">Tieghemostelium lacteum</name>
    <name type="common">Slime mold</name>
    <name type="synonym">Dictyostelium lacteum</name>
    <dbReference type="NCBI Taxonomy" id="361077"/>
    <lineage>
        <taxon>Eukaryota</taxon>
        <taxon>Amoebozoa</taxon>
        <taxon>Evosea</taxon>
        <taxon>Eumycetozoa</taxon>
        <taxon>Dictyostelia</taxon>
        <taxon>Dictyosteliales</taxon>
        <taxon>Raperosteliaceae</taxon>
        <taxon>Tieghemostelium</taxon>
    </lineage>
</organism>
<evidence type="ECO:0000256" key="3">
    <source>
        <dbReference type="PROSITE-ProRule" id="PRU10141"/>
    </source>
</evidence>
<keyword evidence="7" id="KW-1185">Reference proteome</keyword>
<sequence length="648" mass="73033">MNRERVLFWPETYKNIHELGRGVSGVVYKAAHKETGQIVAIKLVDMNQNRISSEQVQGEIRALVKLNPEKETPHINIIKLIQCFVHRTTAIFILEYVDGGTLEDFMYSFERGLPLNLVSHLLYQLISGIEFMNSHKCSHRDIKPANILLLRNKKKHSGSPVTAGGDGILPEDEGYIGISGGDDSNRYQYFGDDELPILKITDYGYASVSLSNSDPIQSTLAGSPLYMAPEIIHIILSPNLEPKTGKISAEYTKYEGYNPLLVDAWTIGAVAFRLITGNELINAIFPNLNQTTVLAALVNLARMMDTNEFQEGVDLIPNEIRKSGVHDQDCIDFLTQLLVIDPKKRAPLKDIIKHPFLKKGKLSFEKTINQHYPEFTNLMNSQIPSDIHNLVQKPLDNSNNNNNNNNNNNSNLSDTVQIENQINNINLENNNNNNNSNLKNNNSSDNLHVDEVDMPVLKDNNNNNINNNNSKINNKQVRWSISMPTYKINQSPVLSFLSHQRKNKLPHLFPTLLPAPTPESPAQDTMTWRSPPLPIEDNLTWTTIAEDAIFQVQFGVLTSILKVISASEAYQFRIITQTKTPLEIAVSNYKESILYMYNIVKTIVAPQLISLSFSFSEESFQPALAAILQQLSYEQEQFSFSSAWTVLL</sequence>
<feature type="compositionally biased region" description="Low complexity" evidence="4">
    <location>
        <begin position="426"/>
        <end position="446"/>
    </location>
</feature>
<dbReference type="PROSITE" id="PS00108">
    <property type="entry name" value="PROTEIN_KINASE_ST"/>
    <property type="match status" value="1"/>
</dbReference>
<dbReference type="Gene3D" id="3.30.200.20">
    <property type="entry name" value="Phosphorylase Kinase, domain 1"/>
    <property type="match status" value="1"/>
</dbReference>
<dbReference type="OMA" id="CSHRDIK"/>
<comment type="caution">
    <text evidence="6">The sequence shown here is derived from an EMBL/GenBank/DDBJ whole genome shotgun (WGS) entry which is preliminary data.</text>
</comment>
<evidence type="ECO:0000259" key="5">
    <source>
        <dbReference type="PROSITE" id="PS50011"/>
    </source>
</evidence>
<dbReference type="EMBL" id="LODT01000013">
    <property type="protein sequence ID" value="KYR00951.1"/>
    <property type="molecule type" value="Genomic_DNA"/>
</dbReference>
<evidence type="ECO:0000256" key="1">
    <source>
        <dbReference type="ARBA" id="ARBA00022741"/>
    </source>
</evidence>
<keyword evidence="1 3" id="KW-0547">Nucleotide-binding</keyword>
<name>A0A152A4G2_TIELA</name>
<dbReference type="InterPro" id="IPR045269">
    <property type="entry name" value="Atg1-like"/>
</dbReference>
<keyword evidence="2 3" id="KW-0067">ATP-binding</keyword>
<dbReference type="STRING" id="361077.A0A152A4G2"/>
<dbReference type="Proteomes" id="UP000076078">
    <property type="component" value="Unassembled WGS sequence"/>
</dbReference>
<feature type="binding site" evidence="3">
    <location>
        <position position="42"/>
    </location>
    <ligand>
        <name>ATP</name>
        <dbReference type="ChEBI" id="CHEBI:30616"/>
    </ligand>
</feature>
<dbReference type="InterPro" id="IPR008271">
    <property type="entry name" value="Ser/Thr_kinase_AS"/>
</dbReference>
<accession>A0A152A4G2</accession>
<feature type="domain" description="Protein kinase" evidence="5">
    <location>
        <begin position="13"/>
        <end position="357"/>
    </location>
</feature>
<evidence type="ECO:0000313" key="6">
    <source>
        <dbReference type="EMBL" id="KYR00951.1"/>
    </source>
</evidence>
<dbReference type="SMART" id="SM00220">
    <property type="entry name" value="S_TKc"/>
    <property type="match status" value="1"/>
</dbReference>
<dbReference type="PROSITE" id="PS00107">
    <property type="entry name" value="PROTEIN_KINASE_ATP"/>
    <property type="match status" value="1"/>
</dbReference>
<dbReference type="Gene3D" id="1.10.510.10">
    <property type="entry name" value="Transferase(Phosphotransferase) domain 1"/>
    <property type="match status" value="1"/>
</dbReference>
<dbReference type="InParanoid" id="A0A152A4G2"/>
<feature type="compositionally biased region" description="Low complexity" evidence="4">
    <location>
        <begin position="397"/>
        <end position="411"/>
    </location>
</feature>
<gene>
    <name evidence="6" type="ORF">DLAC_03016</name>
</gene>
<dbReference type="GO" id="GO:0004674">
    <property type="term" value="F:protein serine/threonine kinase activity"/>
    <property type="evidence" value="ECO:0007669"/>
    <property type="project" value="InterPro"/>
</dbReference>
<dbReference type="GO" id="GO:0010506">
    <property type="term" value="P:regulation of autophagy"/>
    <property type="evidence" value="ECO:0007669"/>
    <property type="project" value="InterPro"/>
</dbReference>
<evidence type="ECO:0000256" key="2">
    <source>
        <dbReference type="ARBA" id="ARBA00022840"/>
    </source>
</evidence>
<dbReference type="GO" id="GO:0005737">
    <property type="term" value="C:cytoplasm"/>
    <property type="evidence" value="ECO:0007669"/>
    <property type="project" value="TreeGrafter"/>
</dbReference>
<reference evidence="6 7" key="1">
    <citation type="submission" date="2015-12" db="EMBL/GenBank/DDBJ databases">
        <title>Dictyostelia acquired genes for synthesis and detection of signals that induce cell-type specialization by lateral gene transfer from prokaryotes.</title>
        <authorList>
            <person name="Gloeckner G."/>
            <person name="Schaap P."/>
        </authorList>
    </citation>
    <scope>NUCLEOTIDE SEQUENCE [LARGE SCALE GENOMIC DNA]</scope>
    <source>
        <strain evidence="6 7">TK</strain>
    </source>
</reference>
<dbReference type="PANTHER" id="PTHR24348">
    <property type="entry name" value="SERINE/THREONINE-PROTEIN KINASE UNC-51-RELATED"/>
    <property type="match status" value="1"/>
</dbReference>
<feature type="region of interest" description="Disordered" evidence="4">
    <location>
        <begin position="391"/>
        <end position="413"/>
    </location>
</feature>
<proteinExistence type="predicted"/>
<protein>
    <recommendedName>
        <fullName evidence="5">Protein kinase domain-containing protein</fullName>
    </recommendedName>
</protein>
<evidence type="ECO:0000313" key="7">
    <source>
        <dbReference type="Proteomes" id="UP000076078"/>
    </source>
</evidence>
<dbReference type="GO" id="GO:0005524">
    <property type="term" value="F:ATP binding"/>
    <property type="evidence" value="ECO:0007669"/>
    <property type="project" value="UniProtKB-UniRule"/>
</dbReference>
<dbReference type="Pfam" id="PF00069">
    <property type="entry name" value="Pkinase"/>
    <property type="match status" value="1"/>
</dbReference>
<evidence type="ECO:0000256" key="4">
    <source>
        <dbReference type="SAM" id="MobiDB-lite"/>
    </source>
</evidence>
<dbReference type="SUPFAM" id="SSF56112">
    <property type="entry name" value="Protein kinase-like (PK-like)"/>
    <property type="match status" value="1"/>
</dbReference>
<dbReference type="AlphaFoldDB" id="A0A152A4G2"/>